<dbReference type="EMBL" id="OZ034836">
    <property type="protein sequence ID" value="CAL1677964.1"/>
    <property type="molecule type" value="Genomic_DNA"/>
</dbReference>
<proteinExistence type="predicted"/>
<name>A0AAV2ND59_9HYME</name>
<keyword evidence="3" id="KW-1185">Reference proteome</keyword>
<organism evidence="2 3">
    <name type="scientific">Lasius platythorax</name>
    <dbReference type="NCBI Taxonomy" id="488582"/>
    <lineage>
        <taxon>Eukaryota</taxon>
        <taxon>Metazoa</taxon>
        <taxon>Ecdysozoa</taxon>
        <taxon>Arthropoda</taxon>
        <taxon>Hexapoda</taxon>
        <taxon>Insecta</taxon>
        <taxon>Pterygota</taxon>
        <taxon>Neoptera</taxon>
        <taxon>Endopterygota</taxon>
        <taxon>Hymenoptera</taxon>
        <taxon>Apocrita</taxon>
        <taxon>Aculeata</taxon>
        <taxon>Formicoidea</taxon>
        <taxon>Formicidae</taxon>
        <taxon>Formicinae</taxon>
        <taxon>Lasius</taxon>
        <taxon>Lasius</taxon>
    </lineage>
</organism>
<reference evidence="2" key="1">
    <citation type="submission" date="2024-04" db="EMBL/GenBank/DDBJ databases">
        <authorList>
            <consortium name="Molecular Ecology Group"/>
        </authorList>
    </citation>
    <scope>NUCLEOTIDE SEQUENCE</scope>
</reference>
<evidence type="ECO:0000256" key="1">
    <source>
        <dbReference type="SAM" id="MobiDB-lite"/>
    </source>
</evidence>
<sequence length="89" mass="10130">MHLKSPLDGERTRGDVADAAEMVKSSNSRGGEKSAHLPRLEFITGVITSNYRASVFTEIEERRVWRKNGRVSAKKRQQQSAERWIFGAR</sequence>
<gene>
    <name evidence="2" type="ORF">LPLAT_LOCUS3889</name>
</gene>
<accession>A0AAV2ND59</accession>
<evidence type="ECO:0000313" key="2">
    <source>
        <dbReference type="EMBL" id="CAL1677964.1"/>
    </source>
</evidence>
<dbReference type="AlphaFoldDB" id="A0AAV2ND59"/>
<dbReference type="Proteomes" id="UP001497644">
    <property type="component" value="Chromosome 13"/>
</dbReference>
<feature type="region of interest" description="Disordered" evidence="1">
    <location>
        <begin position="1"/>
        <end position="34"/>
    </location>
</feature>
<evidence type="ECO:0000313" key="3">
    <source>
        <dbReference type="Proteomes" id="UP001497644"/>
    </source>
</evidence>
<protein>
    <submittedName>
        <fullName evidence="2">Uncharacterized protein</fullName>
    </submittedName>
</protein>
<feature type="compositionally biased region" description="Basic and acidic residues" evidence="1">
    <location>
        <begin position="1"/>
        <end position="16"/>
    </location>
</feature>